<dbReference type="Gene3D" id="3.30.200.20">
    <property type="entry name" value="Phosphorylase Kinase, domain 1"/>
    <property type="match status" value="1"/>
</dbReference>
<evidence type="ECO:0000313" key="1">
    <source>
        <dbReference type="EMBL" id="KAI0293508.1"/>
    </source>
</evidence>
<sequence>MNDDAEIIYSTPFPGTSSIPVSIPALQPQPVVEKPADYVYYERRPDDLSSDARARATAAKVKLQSHYRHALEMAIDLNIRGAELERSLAGVPEERRLREIRRHTRTQSQFLRLRRTKIGLQDFRTVKVIGKGAFGEQIGCHRRLR</sequence>
<proteinExistence type="predicted"/>
<comment type="caution">
    <text evidence="1">The sequence shown here is derived from an EMBL/GenBank/DDBJ whole genome shotgun (WGS) entry which is preliminary data.</text>
</comment>
<dbReference type="Proteomes" id="UP001203297">
    <property type="component" value="Unassembled WGS sequence"/>
</dbReference>
<protein>
    <submittedName>
        <fullName evidence="1">Uncharacterized protein</fullName>
    </submittedName>
</protein>
<keyword evidence="2" id="KW-1185">Reference proteome</keyword>
<name>A0AAD4QGI2_9AGAM</name>
<reference evidence="1" key="1">
    <citation type="journal article" date="2022" name="New Phytol.">
        <title>Evolutionary transition to the ectomycorrhizal habit in the genomes of a hyperdiverse lineage of mushroom-forming fungi.</title>
        <authorList>
            <person name="Looney B."/>
            <person name="Miyauchi S."/>
            <person name="Morin E."/>
            <person name="Drula E."/>
            <person name="Courty P.E."/>
            <person name="Kohler A."/>
            <person name="Kuo A."/>
            <person name="LaButti K."/>
            <person name="Pangilinan J."/>
            <person name="Lipzen A."/>
            <person name="Riley R."/>
            <person name="Andreopoulos W."/>
            <person name="He G."/>
            <person name="Johnson J."/>
            <person name="Nolan M."/>
            <person name="Tritt A."/>
            <person name="Barry K.W."/>
            <person name="Grigoriev I.V."/>
            <person name="Nagy L.G."/>
            <person name="Hibbett D."/>
            <person name="Henrissat B."/>
            <person name="Matheny P.B."/>
            <person name="Labbe J."/>
            <person name="Martin F.M."/>
        </authorList>
    </citation>
    <scope>NUCLEOTIDE SEQUENCE</scope>
    <source>
        <strain evidence="1">BPL690</strain>
    </source>
</reference>
<organism evidence="1 2">
    <name type="scientific">Multifurca ochricompacta</name>
    <dbReference type="NCBI Taxonomy" id="376703"/>
    <lineage>
        <taxon>Eukaryota</taxon>
        <taxon>Fungi</taxon>
        <taxon>Dikarya</taxon>
        <taxon>Basidiomycota</taxon>
        <taxon>Agaricomycotina</taxon>
        <taxon>Agaricomycetes</taxon>
        <taxon>Russulales</taxon>
        <taxon>Russulaceae</taxon>
        <taxon>Multifurca</taxon>
    </lineage>
</organism>
<dbReference type="EMBL" id="WTXG01000094">
    <property type="protein sequence ID" value="KAI0293508.1"/>
    <property type="molecule type" value="Genomic_DNA"/>
</dbReference>
<gene>
    <name evidence="1" type="ORF">B0F90DRAFT_1398432</name>
</gene>
<accession>A0AAD4QGI2</accession>
<dbReference type="AlphaFoldDB" id="A0AAD4QGI2"/>
<evidence type="ECO:0000313" key="2">
    <source>
        <dbReference type="Proteomes" id="UP001203297"/>
    </source>
</evidence>